<dbReference type="EMBL" id="SNYN01000001">
    <property type="protein sequence ID" value="TDQ54757.1"/>
    <property type="molecule type" value="Genomic_DNA"/>
</dbReference>
<proteinExistence type="predicted"/>
<dbReference type="OrthoDB" id="3436698at2"/>
<dbReference type="AlphaFoldDB" id="A0A4R6VCQ9"/>
<evidence type="ECO:0000313" key="2">
    <source>
        <dbReference type="EMBL" id="TDQ54757.1"/>
    </source>
</evidence>
<accession>A0A4R6VCQ9</accession>
<reference evidence="2 3" key="1">
    <citation type="submission" date="2019-03" db="EMBL/GenBank/DDBJ databases">
        <title>Genomic Encyclopedia of Type Strains, Phase IV (KMG-IV): sequencing the most valuable type-strain genomes for metagenomic binning, comparative biology and taxonomic classification.</title>
        <authorList>
            <person name="Goeker M."/>
        </authorList>
    </citation>
    <scope>NUCLEOTIDE SEQUENCE [LARGE SCALE GENOMIC DNA]</scope>
    <source>
        <strain evidence="2 3">DSM 46770</strain>
    </source>
</reference>
<dbReference type="Proteomes" id="UP000295281">
    <property type="component" value="Unassembled WGS sequence"/>
</dbReference>
<feature type="region of interest" description="Disordered" evidence="1">
    <location>
        <begin position="1"/>
        <end position="25"/>
    </location>
</feature>
<evidence type="ECO:0000256" key="1">
    <source>
        <dbReference type="SAM" id="MobiDB-lite"/>
    </source>
</evidence>
<organism evidence="2 3">
    <name type="scientific">Actinorugispora endophytica</name>
    <dbReference type="NCBI Taxonomy" id="1605990"/>
    <lineage>
        <taxon>Bacteria</taxon>
        <taxon>Bacillati</taxon>
        <taxon>Actinomycetota</taxon>
        <taxon>Actinomycetes</taxon>
        <taxon>Streptosporangiales</taxon>
        <taxon>Nocardiopsidaceae</taxon>
        <taxon>Actinorugispora</taxon>
    </lineage>
</organism>
<sequence length="104" mass="10828">MPNEIFTVVGPDETPPGVSDAGHRPGADRVRALVAEGGPVLVRCAPGPGEPEERSETLALASVYAWLGVRAFATGYPDEVRQALAMVAAIRGDRPPAVARRGLA</sequence>
<protein>
    <submittedName>
        <fullName evidence="2">Uncharacterized protein</fullName>
    </submittedName>
</protein>
<dbReference type="RefSeq" id="WP_133739388.1">
    <property type="nucleotide sequence ID" value="NZ_SNYN01000001.1"/>
</dbReference>
<comment type="caution">
    <text evidence="2">The sequence shown here is derived from an EMBL/GenBank/DDBJ whole genome shotgun (WGS) entry which is preliminary data.</text>
</comment>
<keyword evidence="3" id="KW-1185">Reference proteome</keyword>
<evidence type="ECO:0000313" key="3">
    <source>
        <dbReference type="Proteomes" id="UP000295281"/>
    </source>
</evidence>
<gene>
    <name evidence="2" type="ORF">EV190_10173</name>
</gene>
<name>A0A4R6VCQ9_9ACTN</name>